<accession>A0A9F5MSN9</accession>
<dbReference type="OMA" id="RWNKLDW"/>
<comment type="subcellular location">
    <subcellularLocation>
        <location evidence="1">Golgi apparatus membrane</location>
        <topology evidence="1">Single-pass type II membrane protein</topology>
    </subcellularLocation>
</comment>
<evidence type="ECO:0000256" key="6">
    <source>
        <dbReference type="ARBA" id="ARBA00022989"/>
    </source>
</evidence>
<keyword evidence="6" id="KW-1133">Transmembrane helix</keyword>
<name>A0A9F5MSN9_PYTBI</name>
<dbReference type="GO" id="GO:0009247">
    <property type="term" value="P:glycolipid biosynthetic process"/>
    <property type="evidence" value="ECO:0007669"/>
    <property type="project" value="InterPro"/>
</dbReference>
<keyword evidence="9" id="KW-0325">Glycoprotein</keyword>
<evidence type="ECO:0000256" key="1">
    <source>
        <dbReference type="ARBA" id="ARBA00004323"/>
    </source>
</evidence>
<dbReference type="RefSeq" id="XP_025024454.1">
    <property type="nucleotide sequence ID" value="XM_025168686.1"/>
</dbReference>
<evidence type="ECO:0000256" key="8">
    <source>
        <dbReference type="ARBA" id="ARBA00023136"/>
    </source>
</evidence>
<sequence length="605" mass="69497">MILHIAEKFQCTSNCRCDLKQKQLASKESKPYKKSFQVQINPVPAELQSEHTQKSIPQNRLKQLGLRLNSGEKDDTHIIELHRAFKKAELLDASLGSKEKFWQKPTIMGAERAWTIPATKRLRDQNHATKQIFARDQVVVTLIGITKSIADTKTRTSLIKGTALGTGIIADDHPLSIQDQWRNQSQHAAAVTKLQVHDVLKGKRLAEMAAVNPGSKSSQAIEVSFPKRGRTSTGSFSNSSHAHATCKARTYIVFLKMHKSASSTVMNILFRFGEMHSLTFALPINGASQLNYPHYFTASAVEGFSTDKDSQFNIMCHHMRFFQPEIAKVMPSSTLYFTILRNPVHLMESSFAYYKGMSPFAKAGSLEEFLNQTSLFYNATANDSHYAKNLMAFDFGYNHNGNFSIEHIQLIIRAIEAEFNLVLISEYFDESMVLLKKILCWDLDDVASFPLNRRDSITKTQLSEDTIEKLKRWNKLDWELYMHFNKTFWKKIYLYIGKEHLKQEVKVLQQKQEQLAKICLQEGDSVSPKKIRDQALVPLQYGSAKILGYNLRPELDKATRQMCRRMVTPELQYSHFLYRKQFLKKALKFSNPAYLFRLHNYRTNQ</sequence>
<dbReference type="GeneID" id="103052985"/>
<keyword evidence="8" id="KW-0472">Membrane</keyword>
<evidence type="ECO:0000256" key="4">
    <source>
        <dbReference type="ARBA" id="ARBA00022692"/>
    </source>
</evidence>
<protein>
    <submittedName>
        <fullName evidence="11">Galactose-3-O-sulfotransferase 2-like</fullName>
    </submittedName>
</protein>
<keyword evidence="5" id="KW-0735">Signal-anchor</keyword>
<dbReference type="Pfam" id="PF06990">
    <property type="entry name" value="Gal-3-0_sulfotr"/>
    <property type="match status" value="1"/>
</dbReference>
<dbReference type="OrthoDB" id="514299at2759"/>
<keyword evidence="3" id="KW-0808">Transferase</keyword>
<evidence type="ECO:0000256" key="3">
    <source>
        <dbReference type="ARBA" id="ARBA00022679"/>
    </source>
</evidence>
<comment type="similarity">
    <text evidence="2">Belongs to the galactose-3-O-sulfotransferase family.</text>
</comment>
<proteinExistence type="inferred from homology"/>
<reference evidence="11" key="1">
    <citation type="submission" date="2025-08" db="UniProtKB">
        <authorList>
            <consortium name="RefSeq"/>
        </authorList>
    </citation>
    <scope>IDENTIFICATION</scope>
    <source>
        <tissue evidence="11">Liver</tissue>
    </source>
</reference>
<dbReference type="PANTHER" id="PTHR14647">
    <property type="entry name" value="GALACTOSE-3-O-SULFOTRANSFERASE"/>
    <property type="match status" value="1"/>
</dbReference>
<evidence type="ECO:0000256" key="5">
    <source>
        <dbReference type="ARBA" id="ARBA00022968"/>
    </source>
</evidence>
<dbReference type="PANTHER" id="PTHR14647:SF62">
    <property type="entry name" value="GALACTOSE-3-O-SULFOTRANSFERASE 2"/>
    <property type="match status" value="1"/>
</dbReference>
<evidence type="ECO:0000256" key="9">
    <source>
        <dbReference type="ARBA" id="ARBA00023180"/>
    </source>
</evidence>
<dbReference type="GO" id="GO:0001733">
    <property type="term" value="F:galactosylceramide sulfotransferase activity"/>
    <property type="evidence" value="ECO:0007669"/>
    <property type="project" value="InterPro"/>
</dbReference>
<evidence type="ECO:0000256" key="2">
    <source>
        <dbReference type="ARBA" id="ARBA00008124"/>
    </source>
</evidence>
<keyword evidence="10" id="KW-1185">Reference proteome</keyword>
<gene>
    <name evidence="11" type="primary">LOC103052985</name>
</gene>
<dbReference type="KEGG" id="pbi:103052985"/>
<dbReference type="SUPFAM" id="SSF52540">
    <property type="entry name" value="P-loop containing nucleoside triphosphate hydrolases"/>
    <property type="match status" value="1"/>
</dbReference>
<dbReference type="Proteomes" id="UP000695026">
    <property type="component" value="Unplaced"/>
</dbReference>
<organism evidence="10 11">
    <name type="scientific">Python bivittatus</name>
    <name type="common">Burmese python</name>
    <name type="synonym">Python molurus bivittatus</name>
    <dbReference type="NCBI Taxonomy" id="176946"/>
    <lineage>
        <taxon>Eukaryota</taxon>
        <taxon>Metazoa</taxon>
        <taxon>Chordata</taxon>
        <taxon>Craniata</taxon>
        <taxon>Vertebrata</taxon>
        <taxon>Euteleostomi</taxon>
        <taxon>Lepidosauria</taxon>
        <taxon>Squamata</taxon>
        <taxon>Bifurcata</taxon>
        <taxon>Unidentata</taxon>
        <taxon>Episquamata</taxon>
        <taxon>Toxicofera</taxon>
        <taxon>Serpentes</taxon>
        <taxon>Henophidia</taxon>
        <taxon>Pythonidae</taxon>
        <taxon>Python</taxon>
    </lineage>
</organism>
<dbReference type="InterPro" id="IPR027417">
    <property type="entry name" value="P-loop_NTPase"/>
</dbReference>
<keyword evidence="7" id="KW-0333">Golgi apparatus</keyword>
<keyword evidence="4" id="KW-0812">Transmembrane</keyword>
<evidence type="ECO:0000313" key="10">
    <source>
        <dbReference type="Proteomes" id="UP000695026"/>
    </source>
</evidence>
<evidence type="ECO:0000313" key="11">
    <source>
        <dbReference type="RefSeq" id="XP_025024454.1"/>
    </source>
</evidence>
<evidence type="ECO:0000256" key="7">
    <source>
        <dbReference type="ARBA" id="ARBA00023034"/>
    </source>
</evidence>
<dbReference type="AlphaFoldDB" id="A0A9F5MSN9"/>
<dbReference type="GO" id="GO:0000139">
    <property type="term" value="C:Golgi membrane"/>
    <property type="evidence" value="ECO:0007669"/>
    <property type="project" value="UniProtKB-SubCell"/>
</dbReference>
<dbReference type="Gene3D" id="3.40.50.300">
    <property type="entry name" value="P-loop containing nucleotide triphosphate hydrolases"/>
    <property type="match status" value="1"/>
</dbReference>
<dbReference type="InterPro" id="IPR009729">
    <property type="entry name" value="Gal-3-0_sulfotransfrase"/>
</dbReference>